<dbReference type="Pfam" id="PF14244">
    <property type="entry name" value="Retrotran_gag_3"/>
    <property type="match status" value="1"/>
</dbReference>
<dbReference type="AlphaFoldDB" id="A0A1S3Z9N2"/>
<dbReference type="InterPro" id="IPR029472">
    <property type="entry name" value="Copia-like_N"/>
</dbReference>
<dbReference type="PANTHER" id="PTHR34222">
    <property type="entry name" value="GAG_PRE-INTEGRS DOMAIN-CONTAINING PROTEIN"/>
    <property type="match status" value="1"/>
</dbReference>
<dbReference type="InterPro" id="IPR036875">
    <property type="entry name" value="Znf_CCHC_sf"/>
</dbReference>
<organism evidence="2 3">
    <name type="scientific">Nicotiana tabacum</name>
    <name type="common">Common tobacco</name>
    <dbReference type="NCBI Taxonomy" id="4097"/>
    <lineage>
        <taxon>Eukaryota</taxon>
        <taxon>Viridiplantae</taxon>
        <taxon>Streptophyta</taxon>
        <taxon>Embryophyta</taxon>
        <taxon>Tracheophyta</taxon>
        <taxon>Spermatophyta</taxon>
        <taxon>Magnoliopsida</taxon>
        <taxon>eudicotyledons</taxon>
        <taxon>Gunneridae</taxon>
        <taxon>Pentapetalae</taxon>
        <taxon>asterids</taxon>
        <taxon>lamiids</taxon>
        <taxon>Solanales</taxon>
        <taxon>Solanaceae</taxon>
        <taxon>Nicotianoideae</taxon>
        <taxon>Nicotianeae</taxon>
        <taxon>Nicotiana</taxon>
    </lineage>
</organism>
<dbReference type="RefSeq" id="XP_016461088.1">
    <property type="nucleotide sequence ID" value="XM_016605602.1"/>
</dbReference>
<sequence>MGSTDETSNVTAIDSSSPMFLHPSNIPGISLVHTLFSSTGFGGWKRNIILSLSAKNKIGFVDEIAESVQYSETTESIWEQLNKRYGTVNGTKVFEIKKELASTMQGALDITSYFNKLKKLWDKFRVMCSNKVNACAFPIRAELLKEEEEDRVHQFLMGLNVIYVGVRSNILMMQALPSLDNTYNILLQDEKYRQVNPGPNFSSESASFNVSGLNNKASFVQPQKQYTQRVNFDQSKENLSNLFCKYCKKPGHLIDKCYKLHGFPPNFKFTKDKRIAVNVTTECEFSNDSNPKSSGHTPNANNGVIVASEGQKSAVPGITQQQYTQLINLLQQSQLSDSITPPHLMASANFAGILLSDPIVSGSNSWPFLKKPLELGRVDDGLYKSELPLTSLPHNYVAENFNSCSLYSDVSPTSVNTSISTCNKDAQDNMDIVWHQRLAHVPFMRMKTISALSVSSK</sequence>
<evidence type="ECO:0000259" key="1">
    <source>
        <dbReference type="Pfam" id="PF14244"/>
    </source>
</evidence>
<dbReference type="OrthoDB" id="1305378at2759"/>
<dbReference type="GO" id="GO:0003676">
    <property type="term" value="F:nucleic acid binding"/>
    <property type="evidence" value="ECO:0007669"/>
    <property type="project" value="InterPro"/>
</dbReference>
<evidence type="ECO:0000313" key="2">
    <source>
        <dbReference type="Proteomes" id="UP000790787"/>
    </source>
</evidence>
<dbReference type="SUPFAM" id="SSF57756">
    <property type="entry name" value="Retrovirus zinc finger-like domains"/>
    <property type="match status" value="1"/>
</dbReference>
<dbReference type="GO" id="GO:0008270">
    <property type="term" value="F:zinc ion binding"/>
    <property type="evidence" value="ECO:0007669"/>
    <property type="project" value="InterPro"/>
</dbReference>
<dbReference type="PANTHER" id="PTHR34222:SF33">
    <property type="entry name" value="RETROTRANSPOSON GAG DOMAIN-CONTAINING PROTEIN"/>
    <property type="match status" value="1"/>
</dbReference>
<accession>A0A1S3Z9N2</accession>
<evidence type="ECO:0000313" key="3">
    <source>
        <dbReference type="RefSeq" id="XP_016461088.1"/>
    </source>
</evidence>
<reference evidence="2" key="1">
    <citation type="journal article" date="2014" name="Nat. Commun.">
        <title>The tobacco genome sequence and its comparison with those of tomato and potato.</title>
        <authorList>
            <person name="Sierro N."/>
            <person name="Battey J.N."/>
            <person name="Ouadi S."/>
            <person name="Bakaher N."/>
            <person name="Bovet L."/>
            <person name="Willig A."/>
            <person name="Goepfert S."/>
            <person name="Peitsch M.C."/>
            <person name="Ivanov N.V."/>
        </authorList>
    </citation>
    <scope>NUCLEOTIDE SEQUENCE [LARGE SCALE GENOMIC DNA]</scope>
</reference>
<dbReference type="KEGG" id="nta:107784468"/>
<reference evidence="3" key="2">
    <citation type="submission" date="2025-08" db="UniProtKB">
        <authorList>
            <consortium name="RefSeq"/>
        </authorList>
    </citation>
    <scope>IDENTIFICATION</scope>
    <source>
        <tissue evidence="3">Leaf</tissue>
    </source>
</reference>
<dbReference type="Proteomes" id="UP000790787">
    <property type="component" value="Chromosome 11"/>
</dbReference>
<dbReference type="PaxDb" id="4097-A0A1S3Z9N2"/>
<proteinExistence type="predicted"/>
<gene>
    <name evidence="3" type="primary">LOC107784468</name>
</gene>
<dbReference type="GeneID" id="107784468"/>
<protein>
    <submittedName>
        <fullName evidence="3">Uncharacterized protein LOC107784468</fullName>
    </submittedName>
</protein>
<keyword evidence="2" id="KW-1185">Reference proteome</keyword>
<feature type="domain" description="Retrotransposon Copia-like N-terminal" evidence="1">
    <location>
        <begin position="22"/>
        <end position="62"/>
    </location>
</feature>
<name>A0A1S3Z9N2_TOBAC</name>